<feature type="domain" description="Solute-binding protein family 5" evidence="5">
    <location>
        <begin position="73"/>
        <end position="434"/>
    </location>
</feature>
<evidence type="ECO:0000313" key="7">
    <source>
        <dbReference type="Proteomes" id="UP000660885"/>
    </source>
</evidence>
<dbReference type="Pfam" id="PF00496">
    <property type="entry name" value="SBP_bac_5"/>
    <property type="match status" value="1"/>
</dbReference>
<dbReference type="Gene3D" id="3.90.76.10">
    <property type="entry name" value="Dipeptide-binding Protein, Domain 1"/>
    <property type="match status" value="1"/>
</dbReference>
<evidence type="ECO:0000256" key="2">
    <source>
        <dbReference type="ARBA" id="ARBA00005695"/>
    </source>
</evidence>
<evidence type="ECO:0000256" key="3">
    <source>
        <dbReference type="ARBA" id="ARBA00022729"/>
    </source>
</evidence>
<evidence type="ECO:0000259" key="5">
    <source>
        <dbReference type="Pfam" id="PF00496"/>
    </source>
</evidence>
<dbReference type="PIRSF" id="PIRSF002741">
    <property type="entry name" value="MppA"/>
    <property type="match status" value="1"/>
</dbReference>
<comment type="subcellular location">
    <subcellularLocation>
        <location evidence="1">Periplasm</location>
    </subcellularLocation>
</comment>
<accession>A0ABS1U9P6</accession>
<dbReference type="Proteomes" id="UP000660885">
    <property type="component" value="Unassembled WGS sequence"/>
</dbReference>
<dbReference type="EMBL" id="JAETWB010000025">
    <property type="protein sequence ID" value="MBL6081374.1"/>
    <property type="molecule type" value="Genomic_DNA"/>
</dbReference>
<dbReference type="RefSeq" id="WP_202834596.1">
    <property type="nucleotide sequence ID" value="NZ_JAETWB010000025.1"/>
</dbReference>
<evidence type="ECO:0000256" key="4">
    <source>
        <dbReference type="SAM" id="SignalP"/>
    </source>
</evidence>
<comment type="caution">
    <text evidence="6">The sequence shown here is derived from an EMBL/GenBank/DDBJ whole genome shotgun (WGS) entry which is preliminary data.</text>
</comment>
<sequence>MHRRSLLRTAAFAAVPLAAPRLALGSSARVLNFVPYADVASADPIWSSTYATRTSALAVFDTLYGTDERLAAQPQMVEGHVIENDGRSWRLTLREGLVFHDGETVLARDCVASINRWGKRDAFGQQLLAATEDLSAADDRTLVFRLKRPFPMLPDALGRASSLVPVMMPERLARTDPFTQVPEVVGSGPFRFLANERIPGARVVYEKHAAYRPRPNGIPSFTTGPRIAYLDRVVFNVMPDPASAAAALQSGEVDWIEQPLIDLLPMLRRTRDITVDVKDRTGYLGQFRFNHLHPPFDKPAVRRVILAAVSQQDCMSAVVGNEESIANSKVGIYTPGSPMETDAGIGARGKPDFAALKQALAAAGYAGERVVMLAAAEVPRISAVSEVTRDVLVRLGMNVDYVPADWGTIGARTTSKEPVERGGWSAYCTYVGGLDAMTPATHSMLRGNGVRGGQAGWPTSDRIEELRSEYFLASDLAAQQAVARELQLQAWQDVSFVPLGQFIQPVAFRRNVSGMLSGVPQFTNIRKV</sequence>
<dbReference type="InterPro" id="IPR039424">
    <property type="entry name" value="SBP_5"/>
</dbReference>
<name>A0ABS1U9P6_9PROT</name>
<dbReference type="PANTHER" id="PTHR30290">
    <property type="entry name" value="PERIPLASMIC BINDING COMPONENT OF ABC TRANSPORTER"/>
    <property type="match status" value="1"/>
</dbReference>
<dbReference type="Gene3D" id="3.10.105.10">
    <property type="entry name" value="Dipeptide-binding Protein, Domain 3"/>
    <property type="match status" value="1"/>
</dbReference>
<keyword evidence="3 4" id="KW-0732">Signal</keyword>
<dbReference type="PANTHER" id="PTHR30290:SF38">
    <property type="entry name" value="D,D-DIPEPTIDE-BINDING PERIPLASMIC PROTEIN DDPA-RELATED"/>
    <property type="match status" value="1"/>
</dbReference>
<gene>
    <name evidence="6" type="ORF">JMJ56_25595</name>
</gene>
<dbReference type="Gene3D" id="3.40.190.10">
    <property type="entry name" value="Periplasmic binding protein-like II"/>
    <property type="match status" value="1"/>
</dbReference>
<dbReference type="SUPFAM" id="SSF53850">
    <property type="entry name" value="Periplasmic binding protein-like II"/>
    <property type="match status" value="1"/>
</dbReference>
<protein>
    <submittedName>
        <fullName evidence="6">ABC transporter substrate-binding protein</fullName>
    </submittedName>
</protein>
<dbReference type="InterPro" id="IPR000914">
    <property type="entry name" value="SBP_5_dom"/>
</dbReference>
<comment type="similarity">
    <text evidence="2">Belongs to the bacterial solute-binding protein 5 family.</text>
</comment>
<dbReference type="CDD" id="cd08502">
    <property type="entry name" value="PBP2_NikA_DppA_OppA_like_16"/>
    <property type="match status" value="1"/>
</dbReference>
<proteinExistence type="inferred from homology"/>
<evidence type="ECO:0000313" key="6">
    <source>
        <dbReference type="EMBL" id="MBL6081374.1"/>
    </source>
</evidence>
<dbReference type="InterPro" id="IPR030678">
    <property type="entry name" value="Peptide/Ni-bd"/>
</dbReference>
<evidence type="ECO:0000256" key="1">
    <source>
        <dbReference type="ARBA" id="ARBA00004418"/>
    </source>
</evidence>
<feature type="chain" id="PRO_5046975369" evidence="4">
    <location>
        <begin position="24"/>
        <end position="528"/>
    </location>
</feature>
<reference evidence="6 7" key="1">
    <citation type="submission" date="2021-01" db="EMBL/GenBank/DDBJ databases">
        <title>Belnapia mucosa sp. nov. and Belnapia arida sp. nov., isolated from the Tabernas Desert (Almeria, Spain).</title>
        <authorList>
            <person name="Molina-Menor E."/>
            <person name="Vidal-Verdu A."/>
            <person name="Calonge A."/>
            <person name="Satari L."/>
            <person name="Pereto J."/>
            <person name="Porcar M."/>
        </authorList>
    </citation>
    <scope>NUCLEOTIDE SEQUENCE [LARGE SCALE GENOMIC DNA]</scope>
    <source>
        <strain evidence="6 7">T18</strain>
    </source>
</reference>
<keyword evidence="7" id="KW-1185">Reference proteome</keyword>
<feature type="signal peptide" evidence="4">
    <location>
        <begin position="1"/>
        <end position="23"/>
    </location>
</feature>
<organism evidence="6 7">
    <name type="scientific">Belnapia arida</name>
    <dbReference type="NCBI Taxonomy" id="2804533"/>
    <lineage>
        <taxon>Bacteria</taxon>
        <taxon>Pseudomonadati</taxon>
        <taxon>Pseudomonadota</taxon>
        <taxon>Alphaproteobacteria</taxon>
        <taxon>Acetobacterales</taxon>
        <taxon>Roseomonadaceae</taxon>
        <taxon>Belnapia</taxon>
    </lineage>
</organism>